<feature type="compositionally biased region" description="Low complexity" evidence="1">
    <location>
        <begin position="225"/>
        <end position="249"/>
    </location>
</feature>
<dbReference type="OrthoDB" id="10634457at2759"/>
<evidence type="ECO:0000256" key="1">
    <source>
        <dbReference type="SAM" id="MobiDB-lite"/>
    </source>
</evidence>
<dbReference type="AlphaFoldDB" id="A0A1Y3BT84"/>
<dbReference type="EMBL" id="MUJZ01004710">
    <property type="protein sequence ID" value="OTF83188.1"/>
    <property type="molecule type" value="Genomic_DNA"/>
</dbReference>
<dbReference type="Proteomes" id="UP000194236">
    <property type="component" value="Unassembled WGS sequence"/>
</dbReference>
<proteinExistence type="predicted"/>
<accession>A0A1Y3BT84</accession>
<gene>
    <name evidence="2" type="ORF">BLA29_008051</name>
</gene>
<protein>
    <submittedName>
        <fullName evidence="2">Uncharacterized protein</fullName>
    </submittedName>
</protein>
<feature type="compositionally biased region" description="Low complexity" evidence="1">
    <location>
        <begin position="181"/>
        <end position="195"/>
    </location>
</feature>
<sequence length="249" mass="27909">MANSMHSSQPLYSSSIGHHHRHQTSSHSTLPASFKLGRKLFRKKVTANIAVSKPNPTKLQQLITKKEQDPLTFSSIESPKHTNAVMNHLQQQIKPQSTTGNQQNVATSGLEIAESSNSPEYSSMSPEFHEILKALQTGAVQLNQIELIPDGPQEPIMNDQSMFNLQTEIGLPQSYPPPQSMAPQQQQQTQPQMIPKEPNRMTMPYVQSQPLPPMIRHQAPPPMISHPQYPSQSLPQQQQQQQYGQIYGN</sequence>
<comment type="caution">
    <text evidence="2">The sequence shown here is derived from an EMBL/GenBank/DDBJ whole genome shotgun (WGS) entry which is preliminary data.</text>
</comment>
<keyword evidence="3" id="KW-1185">Reference proteome</keyword>
<feature type="non-terminal residue" evidence="2">
    <location>
        <position position="249"/>
    </location>
</feature>
<evidence type="ECO:0000313" key="2">
    <source>
        <dbReference type="EMBL" id="OTF83188.1"/>
    </source>
</evidence>
<feature type="region of interest" description="Disordered" evidence="1">
    <location>
        <begin position="1"/>
        <end position="31"/>
    </location>
</feature>
<evidence type="ECO:0000313" key="3">
    <source>
        <dbReference type="Proteomes" id="UP000194236"/>
    </source>
</evidence>
<organism evidence="2 3">
    <name type="scientific">Euroglyphus maynei</name>
    <name type="common">Mayne's house dust mite</name>
    <dbReference type="NCBI Taxonomy" id="6958"/>
    <lineage>
        <taxon>Eukaryota</taxon>
        <taxon>Metazoa</taxon>
        <taxon>Ecdysozoa</taxon>
        <taxon>Arthropoda</taxon>
        <taxon>Chelicerata</taxon>
        <taxon>Arachnida</taxon>
        <taxon>Acari</taxon>
        <taxon>Acariformes</taxon>
        <taxon>Sarcoptiformes</taxon>
        <taxon>Astigmata</taxon>
        <taxon>Psoroptidia</taxon>
        <taxon>Analgoidea</taxon>
        <taxon>Pyroglyphidae</taxon>
        <taxon>Pyroglyphinae</taxon>
        <taxon>Euroglyphus</taxon>
    </lineage>
</organism>
<feature type="compositionally biased region" description="Polar residues" evidence="1">
    <location>
        <begin position="1"/>
        <end position="16"/>
    </location>
</feature>
<reference evidence="2 3" key="1">
    <citation type="submission" date="2017-03" db="EMBL/GenBank/DDBJ databases">
        <title>Genome Survey of Euroglyphus maynei.</title>
        <authorList>
            <person name="Arlian L.G."/>
            <person name="Morgan M.S."/>
            <person name="Rider S.D."/>
        </authorList>
    </citation>
    <scope>NUCLEOTIDE SEQUENCE [LARGE SCALE GENOMIC DNA]</scope>
    <source>
        <strain evidence="2">Arlian Lab</strain>
        <tissue evidence="2">Whole body</tissue>
    </source>
</reference>
<name>A0A1Y3BT84_EURMA</name>
<feature type="region of interest" description="Disordered" evidence="1">
    <location>
        <begin position="176"/>
        <end position="249"/>
    </location>
</feature>